<feature type="compositionally biased region" description="Low complexity" evidence="1">
    <location>
        <begin position="360"/>
        <end position="377"/>
    </location>
</feature>
<feature type="compositionally biased region" description="Basic and acidic residues" evidence="1">
    <location>
        <begin position="519"/>
        <end position="529"/>
    </location>
</feature>
<feature type="compositionally biased region" description="Basic and acidic residues" evidence="1">
    <location>
        <begin position="381"/>
        <end position="391"/>
    </location>
</feature>
<evidence type="ECO:0000313" key="2">
    <source>
        <dbReference type="Proteomes" id="UP000515208"/>
    </source>
</evidence>
<evidence type="ECO:0000256" key="1">
    <source>
        <dbReference type="SAM" id="MobiDB-lite"/>
    </source>
</evidence>
<feature type="region of interest" description="Disordered" evidence="1">
    <location>
        <begin position="508"/>
        <end position="568"/>
    </location>
</feature>
<organism evidence="2 3">
    <name type="scientific">Bison bison bison</name>
    <name type="common">North American plains bison</name>
    <dbReference type="NCBI Taxonomy" id="43346"/>
    <lineage>
        <taxon>Eukaryota</taxon>
        <taxon>Metazoa</taxon>
        <taxon>Chordata</taxon>
        <taxon>Craniata</taxon>
        <taxon>Vertebrata</taxon>
        <taxon>Euteleostomi</taxon>
        <taxon>Mammalia</taxon>
        <taxon>Eutheria</taxon>
        <taxon>Laurasiatheria</taxon>
        <taxon>Artiodactyla</taxon>
        <taxon>Ruminantia</taxon>
        <taxon>Pecora</taxon>
        <taxon>Bovidae</taxon>
        <taxon>Bovinae</taxon>
        <taxon>Bison</taxon>
    </lineage>
</organism>
<protein>
    <submittedName>
        <fullName evidence="3">Uncharacterized protein LOC104987880</fullName>
    </submittedName>
</protein>
<accession>A0A6P3H5S6</accession>
<gene>
    <name evidence="3" type="primary">LOC104987880</name>
</gene>
<dbReference type="RefSeq" id="XP_010837281.1">
    <property type="nucleotide sequence ID" value="XM_010838979.1"/>
</dbReference>
<feature type="compositionally biased region" description="Polar residues" evidence="1">
    <location>
        <begin position="531"/>
        <end position="543"/>
    </location>
</feature>
<feature type="compositionally biased region" description="Basic and acidic residues" evidence="1">
    <location>
        <begin position="347"/>
        <end position="359"/>
    </location>
</feature>
<feature type="compositionally biased region" description="Low complexity" evidence="1">
    <location>
        <begin position="411"/>
        <end position="421"/>
    </location>
</feature>
<feature type="region of interest" description="Disordered" evidence="1">
    <location>
        <begin position="347"/>
        <end position="425"/>
    </location>
</feature>
<feature type="region of interest" description="Disordered" evidence="1">
    <location>
        <begin position="45"/>
        <end position="103"/>
    </location>
</feature>
<dbReference type="GeneID" id="104987880"/>
<dbReference type="Proteomes" id="UP000515208">
    <property type="component" value="Unplaced"/>
</dbReference>
<feature type="region of interest" description="Disordered" evidence="1">
    <location>
        <begin position="626"/>
        <end position="674"/>
    </location>
</feature>
<reference evidence="3" key="1">
    <citation type="submission" date="2025-08" db="UniProtKB">
        <authorList>
            <consortium name="RefSeq"/>
        </authorList>
    </citation>
    <scope>IDENTIFICATION</scope>
    <source>
        <tissue evidence="3">Blood</tissue>
    </source>
</reference>
<dbReference type="AlphaFoldDB" id="A0A6P3H5S6"/>
<name>A0A6P3H5S6_BISBB</name>
<feature type="region of interest" description="Disordered" evidence="1">
    <location>
        <begin position="236"/>
        <end position="262"/>
    </location>
</feature>
<proteinExistence type="predicted"/>
<evidence type="ECO:0000313" key="3">
    <source>
        <dbReference type="RefSeq" id="XP_010837281.1"/>
    </source>
</evidence>
<feature type="region of interest" description="Disordered" evidence="1">
    <location>
        <begin position="1"/>
        <end position="30"/>
    </location>
</feature>
<keyword evidence="2" id="KW-1185">Reference proteome</keyword>
<dbReference type="KEGG" id="bbis:104987880"/>
<sequence>MLGGGATLSLRTQVPEDHVGTQPASVGPEAFPAVSAKRRALRESGLQEHPHLQSSSPGEDAKTLALPEPSHPHKEQWLRAQSGDPGANSTGPAPVWLVSKQGVPPGPTPGANCVWQPTEWNRTAPGPRGPAGTRVWARPCSLFAAQRRSPLAWPPAIRSPDTDILAVASFCLAKINGFSAQNKLHGPRLQPLAHGPLCADMEGCPRGDHSGPDTIAAGQAEIGVSRVPDRASSRCLKDISGQPPLPAPGSHTPTSTDIRADPAFRSPVAARRQRASPVRDQENEALLELGDTAAASTGAALTLRHLLAKQTRVQSPGLNVSLDLLTGDVLMKQGMVSGLRLQIHREQPPHCRRPWDRVHSSAASPGPWAPSASATGPPRQPSRDPGYHPDAQDLCEAALDPGPCQPRSPDRAPVAPASSAVSDKRGQDAWQAVLCSELMPLSLRDSSVSQAGRRRTAVLKEQMDKGKTAGFGLDGLLDLQTGSHPGPLKGPFGACARVELPRPPLRGARRAGLRAVPGEGDRAARDPVEATRTQISGPSQFSPTEVAPEDGEEAGEPGPGPSRLPPERCAVVLQQDGQGPAFQTSAACLQVDPEPARPPEPRQRRYMKREGKHELGAHGRVCVPGWRGRFAPRGKTTPSTPTCRNQDRRGAGCIPEQGRTELSGGPFSHPPLQS</sequence>